<reference evidence="2" key="1">
    <citation type="journal article" date="2020" name="mSystems">
        <title>Genome- and Community-Level Interaction Insights into Carbon Utilization and Element Cycling Functions of Hydrothermarchaeota in Hydrothermal Sediment.</title>
        <authorList>
            <person name="Zhou Z."/>
            <person name="Liu Y."/>
            <person name="Xu W."/>
            <person name="Pan J."/>
            <person name="Luo Z.H."/>
            <person name="Li M."/>
        </authorList>
    </citation>
    <scope>NUCLEOTIDE SEQUENCE [LARGE SCALE GENOMIC DNA]</scope>
    <source>
        <strain evidence="2">HyVt-485</strain>
    </source>
</reference>
<organism evidence="2">
    <name type="scientific">Hellea balneolensis</name>
    <dbReference type="NCBI Taxonomy" id="287478"/>
    <lineage>
        <taxon>Bacteria</taxon>
        <taxon>Pseudomonadati</taxon>
        <taxon>Pseudomonadota</taxon>
        <taxon>Alphaproteobacteria</taxon>
        <taxon>Maricaulales</taxon>
        <taxon>Robiginitomaculaceae</taxon>
        <taxon>Hellea</taxon>
    </lineage>
</organism>
<keyword evidence="1" id="KW-0472">Membrane</keyword>
<dbReference type="Proteomes" id="UP000885830">
    <property type="component" value="Unassembled WGS sequence"/>
</dbReference>
<protein>
    <submittedName>
        <fullName evidence="2">Uncharacterized protein</fullName>
    </submittedName>
</protein>
<evidence type="ECO:0000256" key="1">
    <source>
        <dbReference type="SAM" id="Phobius"/>
    </source>
</evidence>
<comment type="caution">
    <text evidence="2">The sequence shown here is derived from an EMBL/GenBank/DDBJ whole genome shotgun (WGS) entry which is preliminary data.</text>
</comment>
<dbReference type="EMBL" id="DRMJ01000403">
    <property type="protein sequence ID" value="HHL43494.1"/>
    <property type="molecule type" value="Genomic_DNA"/>
</dbReference>
<feature type="transmembrane region" description="Helical" evidence="1">
    <location>
        <begin position="55"/>
        <end position="74"/>
    </location>
</feature>
<keyword evidence="1" id="KW-0812">Transmembrane</keyword>
<accession>A0A7C5LU39</accession>
<dbReference type="AlphaFoldDB" id="A0A7C5LU39"/>
<sequence>MTFIFNLVTAVLLGFAALFGFAYFNSYYRWRDCFNDLGRCYDPQTGMVYVEQAGLVWLTLLLICLGLVVVVFLLRKRIKQR</sequence>
<gene>
    <name evidence="2" type="ORF">ENJ42_07750</name>
</gene>
<name>A0A7C5LU39_9PROT</name>
<proteinExistence type="predicted"/>
<evidence type="ECO:0000313" key="2">
    <source>
        <dbReference type="EMBL" id="HHL43494.1"/>
    </source>
</evidence>
<keyword evidence="1" id="KW-1133">Transmembrane helix</keyword>